<feature type="transmembrane region" description="Helical" evidence="10">
    <location>
        <begin position="191"/>
        <end position="208"/>
    </location>
</feature>
<name>A0ABU3K4U6_9BACT</name>
<evidence type="ECO:0000256" key="9">
    <source>
        <dbReference type="SAM" id="MobiDB-lite"/>
    </source>
</evidence>
<evidence type="ECO:0000259" key="11">
    <source>
        <dbReference type="Pfam" id="PF00999"/>
    </source>
</evidence>
<dbReference type="Gene3D" id="3.40.50.720">
    <property type="entry name" value="NAD(P)-binding Rossmann-like Domain"/>
    <property type="match status" value="1"/>
</dbReference>
<keyword evidence="8 10" id="KW-0472">Membrane</keyword>
<feature type="transmembrane region" description="Helical" evidence="10">
    <location>
        <begin position="298"/>
        <end position="322"/>
    </location>
</feature>
<feature type="transmembrane region" description="Helical" evidence="10">
    <location>
        <begin position="334"/>
        <end position="355"/>
    </location>
</feature>
<feature type="transmembrane region" description="Helical" evidence="10">
    <location>
        <begin position="90"/>
        <end position="113"/>
    </location>
</feature>
<dbReference type="Gene3D" id="1.20.1530.20">
    <property type="match status" value="1"/>
</dbReference>
<protein>
    <submittedName>
        <fullName evidence="13">Cation:proton antiporter</fullName>
    </submittedName>
</protein>
<dbReference type="InterPro" id="IPR036291">
    <property type="entry name" value="NAD(P)-bd_dom_sf"/>
</dbReference>
<feature type="transmembrane region" description="Helical" evidence="10">
    <location>
        <begin position="215"/>
        <end position="234"/>
    </location>
</feature>
<evidence type="ECO:0000256" key="6">
    <source>
        <dbReference type="ARBA" id="ARBA00022989"/>
    </source>
</evidence>
<keyword evidence="4" id="KW-1003">Cell membrane</keyword>
<evidence type="ECO:0000313" key="14">
    <source>
        <dbReference type="Proteomes" id="UP001250932"/>
    </source>
</evidence>
<evidence type="ECO:0000259" key="12">
    <source>
        <dbReference type="Pfam" id="PF02254"/>
    </source>
</evidence>
<feature type="transmembrane region" description="Helical" evidence="10">
    <location>
        <begin position="367"/>
        <end position="386"/>
    </location>
</feature>
<dbReference type="EMBL" id="JAQOUE010000001">
    <property type="protein sequence ID" value="MDT7041429.1"/>
    <property type="molecule type" value="Genomic_DNA"/>
</dbReference>
<feature type="domain" description="RCK N-terminal" evidence="12">
    <location>
        <begin position="403"/>
        <end position="492"/>
    </location>
</feature>
<evidence type="ECO:0000256" key="10">
    <source>
        <dbReference type="SAM" id="Phobius"/>
    </source>
</evidence>
<keyword evidence="14" id="KW-1185">Reference proteome</keyword>
<feature type="transmembrane region" description="Helical" evidence="10">
    <location>
        <begin position="31"/>
        <end position="50"/>
    </location>
</feature>
<feature type="region of interest" description="Disordered" evidence="9">
    <location>
        <begin position="632"/>
        <end position="654"/>
    </location>
</feature>
<dbReference type="InterPro" id="IPR038770">
    <property type="entry name" value="Na+/solute_symporter_sf"/>
</dbReference>
<accession>A0ABU3K4U6</accession>
<keyword evidence="3" id="KW-0050">Antiport</keyword>
<feature type="transmembrane region" description="Helical" evidence="10">
    <location>
        <begin position="56"/>
        <end position="78"/>
    </location>
</feature>
<reference evidence="13 14" key="1">
    <citation type="journal article" date="2023" name="ISME J.">
        <title>Cultivation and genomic characterization of novel and ubiquitous marine nitrite-oxidizing bacteria from the Nitrospirales.</title>
        <authorList>
            <person name="Mueller A.J."/>
            <person name="Daebeler A."/>
            <person name="Herbold C.W."/>
            <person name="Kirkegaard R.H."/>
            <person name="Daims H."/>
        </authorList>
    </citation>
    <scope>NUCLEOTIDE SEQUENCE [LARGE SCALE GENOMIC DNA]</scope>
    <source>
        <strain evidence="13 14">EB</strain>
    </source>
</reference>
<proteinExistence type="predicted"/>
<evidence type="ECO:0000256" key="2">
    <source>
        <dbReference type="ARBA" id="ARBA00022448"/>
    </source>
</evidence>
<organism evidence="13 14">
    <name type="scientific">Candidatus Nitronereus thalassa</name>
    <dbReference type="NCBI Taxonomy" id="3020898"/>
    <lineage>
        <taxon>Bacteria</taxon>
        <taxon>Pseudomonadati</taxon>
        <taxon>Nitrospirota</taxon>
        <taxon>Nitrospiria</taxon>
        <taxon>Nitrospirales</taxon>
        <taxon>Nitrospiraceae</taxon>
        <taxon>Candidatus Nitronereus</taxon>
    </lineage>
</organism>
<evidence type="ECO:0000256" key="5">
    <source>
        <dbReference type="ARBA" id="ARBA00022692"/>
    </source>
</evidence>
<comment type="caution">
    <text evidence="13">The sequence shown here is derived from an EMBL/GenBank/DDBJ whole genome shotgun (WGS) entry which is preliminary data.</text>
</comment>
<evidence type="ECO:0000313" key="13">
    <source>
        <dbReference type="EMBL" id="MDT7041429.1"/>
    </source>
</evidence>
<evidence type="ECO:0000256" key="7">
    <source>
        <dbReference type="ARBA" id="ARBA00023065"/>
    </source>
</evidence>
<gene>
    <name evidence="13" type="ORF">PPG34_03655</name>
</gene>
<feature type="transmembrane region" description="Helical" evidence="10">
    <location>
        <begin position="6"/>
        <end position="24"/>
    </location>
</feature>
<dbReference type="InterPro" id="IPR003148">
    <property type="entry name" value="RCK_N"/>
</dbReference>
<dbReference type="Pfam" id="PF00999">
    <property type="entry name" value="Na_H_Exchanger"/>
    <property type="match status" value="1"/>
</dbReference>
<dbReference type="PANTHER" id="PTHR32507">
    <property type="entry name" value="NA(+)/H(+) ANTIPORTER 1"/>
    <property type="match status" value="1"/>
</dbReference>
<feature type="transmembrane region" description="Helical" evidence="10">
    <location>
        <begin position="273"/>
        <end position="292"/>
    </location>
</feature>
<comment type="subcellular location">
    <subcellularLocation>
        <location evidence="1">Cell membrane</location>
        <topology evidence="1">Multi-pass membrane protein</topology>
    </subcellularLocation>
</comment>
<sequence>METAQVGFTIAIALAAGVLAQSIARQLHIPGILLLLAVGFGLGQSGLAWIDPNTLGAGLFGIVDFAVAIILFEGGLNLEKSRLRRQELPILQLITIGALVTLFGSSLAVKLFLGWSWSLSLLFGSLVVVTGPTVIAPLIRDMRLRPNLKTILEAEGVLIDPIGAVLAILVLNLTLTTQTATVVHEMVDLTYRLGFGILMGTLGGFLLGGILSVRYLVPSGYTNIFTLATVFLLFHASDHFISQSGILAVTVAGMVVGNLRTPVDRDLREFKDQLTILLVGMLFILLAADVHWEDVMGLGPGALIVVGALVFIIRPLNVWLSTRNASLSWQERAFIGWVAPRGIVAAAIAALTAGVLEERGMEGGAELRALVFLTIALTVGLAGLTARPMASFLKLRLGKRDRVAILGVEGLGLMLGKEFRERGVNVIFFDSDPKRCSEAEKEGFPVVFGDALQERTLLRAQLEFVGTTIGVTTNEHLNSMFVQQAHALFQVPQGYVSLEPFDGEKIPEHLHPHDGKVLFERPHDIERWAVRIRHHDVTVEHFLFQPKTEPDEVSTDSPETETLVKPTNGNAERSVILTIIRKKTIVPMHFKFELKNLDLATVAIYKPEREQALAHLAKAGWTVPTPLILEELLPQPHPPSPIEPSHTRPSTLPS</sequence>
<feature type="transmembrane region" description="Helical" evidence="10">
    <location>
        <begin position="151"/>
        <end position="171"/>
    </location>
</feature>
<keyword evidence="7" id="KW-0406">Ion transport</keyword>
<feature type="domain" description="Cation/H+ exchanger transmembrane" evidence="11">
    <location>
        <begin position="14"/>
        <end position="390"/>
    </location>
</feature>
<feature type="transmembrane region" description="Helical" evidence="10">
    <location>
        <begin position="240"/>
        <end position="261"/>
    </location>
</feature>
<dbReference type="RefSeq" id="WP_313831783.1">
    <property type="nucleotide sequence ID" value="NZ_JAQOUE010000001.1"/>
</dbReference>
<dbReference type="Pfam" id="PF02254">
    <property type="entry name" value="TrkA_N"/>
    <property type="match status" value="1"/>
</dbReference>
<dbReference type="SUPFAM" id="SSF51735">
    <property type="entry name" value="NAD(P)-binding Rossmann-fold domains"/>
    <property type="match status" value="1"/>
</dbReference>
<keyword evidence="2" id="KW-0813">Transport</keyword>
<keyword evidence="5 10" id="KW-0812">Transmembrane</keyword>
<evidence type="ECO:0000256" key="8">
    <source>
        <dbReference type="ARBA" id="ARBA00023136"/>
    </source>
</evidence>
<evidence type="ECO:0000256" key="4">
    <source>
        <dbReference type="ARBA" id="ARBA00022475"/>
    </source>
</evidence>
<dbReference type="Proteomes" id="UP001250932">
    <property type="component" value="Unassembled WGS sequence"/>
</dbReference>
<feature type="transmembrane region" description="Helical" evidence="10">
    <location>
        <begin position="119"/>
        <end position="139"/>
    </location>
</feature>
<dbReference type="PANTHER" id="PTHR32507:SF0">
    <property type="entry name" value="NA(+)_H(+) ANTIPORTER 2-RELATED"/>
    <property type="match status" value="1"/>
</dbReference>
<evidence type="ECO:0000256" key="1">
    <source>
        <dbReference type="ARBA" id="ARBA00004651"/>
    </source>
</evidence>
<keyword evidence="6 10" id="KW-1133">Transmembrane helix</keyword>
<dbReference type="InterPro" id="IPR006153">
    <property type="entry name" value="Cation/H_exchanger_TM"/>
</dbReference>
<evidence type="ECO:0000256" key="3">
    <source>
        <dbReference type="ARBA" id="ARBA00022449"/>
    </source>
</evidence>